<accession>X1F6U4</accession>
<dbReference type="AlphaFoldDB" id="X1F6U4"/>
<name>X1F6U4_9ZZZZ</name>
<feature type="transmembrane region" description="Helical" evidence="1">
    <location>
        <begin position="100"/>
        <end position="120"/>
    </location>
</feature>
<feature type="non-terminal residue" evidence="2">
    <location>
        <position position="279"/>
    </location>
</feature>
<gene>
    <name evidence="2" type="ORF">S03H2_08091</name>
</gene>
<organism evidence="2">
    <name type="scientific">marine sediment metagenome</name>
    <dbReference type="NCBI Taxonomy" id="412755"/>
    <lineage>
        <taxon>unclassified sequences</taxon>
        <taxon>metagenomes</taxon>
        <taxon>ecological metagenomes</taxon>
    </lineage>
</organism>
<keyword evidence="1" id="KW-0472">Membrane</keyword>
<feature type="transmembrane region" description="Helical" evidence="1">
    <location>
        <begin position="206"/>
        <end position="230"/>
    </location>
</feature>
<reference evidence="2" key="1">
    <citation type="journal article" date="2014" name="Front. Microbiol.">
        <title>High frequency of phylogenetically diverse reductive dehalogenase-homologous genes in deep subseafloor sedimentary metagenomes.</title>
        <authorList>
            <person name="Kawai M."/>
            <person name="Futagami T."/>
            <person name="Toyoda A."/>
            <person name="Takaki Y."/>
            <person name="Nishi S."/>
            <person name="Hori S."/>
            <person name="Arai W."/>
            <person name="Tsubouchi T."/>
            <person name="Morono Y."/>
            <person name="Uchiyama I."/>
            <person name="Ito T."/>
            <person name="Fujiyama A."/>
            <person name="Inagaki F."/>
            <person name="Takami H."/>
        </authorList>
    </citation>
    <scope>NUCLEOTIDE SEQUENCE</scope>
    <source>
        <strain evidence="2">Expedition CK06-06</strain>
    </source>
</reference>
<sequence>MAKKSCEKHKKFNYYCQDCQDANVVKDARFNYNLFKKNGHYKKLILLIIVVVAIITSMAIFWWWPSWFGNINLQAQLYSNKAGGIDFFDFYFLNLWSTNFIFNKTALIGAFIGSVIMSLPPERNLLTIIGTKLRFGKPSRLKALAFWWTIGFVMFYLLGLLLDVNNGGFSWTIYLIENGQIEITPNIILDAFAVLFDSNNKDFITIFIYSNLILPVVTFFFGVLILRLVLNIVKNTYLRKNDYYVISNAFLIIGLLCGLGFFFVATLPLDGIGLIQIWA</sequence>
<evidence type="ECO:0000256" key="1">
    <source>
        <dbReference type="SAM" id="Phobius"/>
    </source>
</evidence>
<feature type="transmembrane region" description="Helical" evidence="1">
    <location>
        <begin position="44"/>
        <end position="64"/>
    </location>
</feature>
<protein>
    <submittedName>
        <fullName evidence="2">Uncharacterized protein</fullName>
    </submittedName>
</protein>
<feature type="transmembrane region" description="Helical" evidence="1">
    <location>
        <begin position="242"/>
        <end position="264"/>
    </location>
</feature>
<evidence type="ECO:0000313" key="2">
    <source>
        <dbReference type="EMBL" id="GAH28310.1"/>
    </source>
</evidence>
<keyword evidence="1" id="KW-0812">Transmembrane</keyword>
<keyword evidence="1" id="KW-1133">Transmembrane helix</keyword>
<comment type="caution">
    <text evidence="2">The sequence shown here is derived from an EMBL/GenBank/DDBJ whole genome shotgun (WGS) entry which is preliminary data.</text>
</comment>
<feature type="transmembrane region" description="Helical" evidence="1">
    <location>
        <begin position="141"/>
        <end position="162"/>
    </location>
</feature>
<proteinExistence type="predicted"/>
<dbReference type="EMBL" id="BARU01003865">
    <property type="protein sequence ID" value="GAH28310.1"/>
    <property type="molecule type" value="Genomic_DNA"/>
</dbReference>